<protein>
    <submittedName>
        <fullName evidence="1">Uncharacterized protein</fullName>
    </submittedName>
</protein>
<evidence type="ECO:0000313" key="1">
    <source>
        <dbReference type="EMBL" id="KAG7133262.1"/>
    </source>
</evidence>
<dbReference type="EMBL" id="JAEMWZ010000164">
    <property type="protein sequence ID" value="KAG7133262.1"/>
    <property type="molecule type" value="Genomic_DNA"/>
</dbReference>
<sequence>MFANRLDNSHNVCGGPGKAELTAGMAKASRAVCNFKHATLRVTKPRDTEETWLWERALSCGQPIRVQ</sequence>
<proteinExistence type="predicted"/>
<comment type="caution">
    <text evidence="1">The sequence shown here is derived from an EMBL/GenBank/DDBJ whole genome shotgun (WGS) entry which is preliminary data.</text>
</comment>
<gene>
    <name evidence="1" type="ORF">HYQ45_008541</name>
</gene>
<dbReference type="Proteomes" id="UP000689129">
    <property type="component" value="Unassembled WGS sequence"/>
</dbReference>
<dbReference type="AlphaFoldDB" id="A0A8I2ZN80"/>
<name>A0A8I2ZN80_VERLO</name>
<reference evidence="1" key="1">
    <citation type="journal article" date="2021" name="Mol. Plant Pathol.">
        <title>A 20-kb lineage-specific genomic region tames virulence in pathogenic amphidiploid Verticillium longisporum.</title>
        <authorList>
            <person name="Harting R."/>
            <person name="Starke J."/>
            <person name="Kusch H."/>
            <person name="Poggeler S."/>
            <person name="Maurus I."/>
            <person name="Schluter R."/>
            <person name="Landesfeind M."/>
            <person name="Bulla I."/>
            <person name="Nowrousian M."/>
            <person name="de Jonge R."/>
            <person name="Stahlhut G."/>
            <person name="Hoff K.J."/>
            <person name="Asshauer K.P."/>
            <person name="Thurmer A."/>
            <person name="Stanke M."/>
            <person name="Daniel R."/>
            <person name="Morgenstern B."/>
            <person name="Thomma B.P.H.J."/>
            <person name="Kronstad J.W."/>
            <person name="Braus-Stromeyer S.A."/>
            <person name="Braus G.H."/>
        </authorList>
    </citation>
    <scope>NUCLEOTIDE SEQUENCE</scope>
    <source>
        <strain evidence="1">Vl32</strain>
    </source>
</reference>
<organism evidence="1 2">
    <name type="scientific">Verticillium longisporum</name>
    <name type="common">Verticillium dahliae var. longisporum</name>
    <dbReference type="NCBI Taxonomy" id="100787"/>
    <lineage>
        <taxon>Eukaryota</taxon>
        <taxon>Fungi</taxon>
        <taxon>Dikarya</taxon>
        <taxon>Ascomycota</taxon>
        <taxon>Pezizomycotina</taxon>
        <taxon>Sordariomycetes</taxon>
        <taxon>Hypocreomycetidae</taxon>
        <taxon>Glomerellales</taxon>
        <taxon>Plectosphaerellaceae</taxon>
        <taxon>Verticillium</taxon>
    </lineage>
</organism>
<accession>A0A8I2ZN80</accession>
<evidence type="ECO:0000313" key="2">
    <source>
        <dbReference type="Proteomes" id="UP000689129"/>
    </source>
</evidence>